<organism evidence="2 3">
    <name type="scientific">Paramecium primaurelia</name>
    <dbReference type="NCBI Taxonomy" id="5886"/>
    <lineage>
        <taxon>Eukaryota</taxon>
        <taxon>Sar</taxon>
        <taxon>Alveolata</taxon>
        <taxon>Ciliophora</taxon>
        <taxon>Intramacronucleata</taxon>
        <taxon>Oligohymenophorea</taxon>
        <taxon>Peniculida</taxon>
        <taxon>Parameciidae</taxon>
        <taxon>Paramecium</taxon>
    </lineage>
</organism>
<feature type="transmembrane region" description="Helical" evidence="1">
    <location>
        <begin position="21"/>
        <end position="40"/>
    </location>
</feature>
<name>A0A8S1M5I0_PARPR</name>
<evidence type="ECO:0000313" key="2">
    <source>
        <dbReference type="EMBL" id="CAD8070464.1"/>
    </source>
</evidence>
<keyword evidence="1" id="KW-1133">Transmembrane helix</keyword>
<gene>
    <name evidence="2" type="ORF">PPRIM_AZ9-3.1.T0450265</name>
</gene>
<dbReference type="EMBL" id="CAJJDM010000045">
    <property type="protein sequence ID" value="CAD8070464.1"/>
    <property type="molecule type" value="Genomic_DNA"/>
</dbReference>
<feature type="transmembrane region" description="Helical" evidence="1">
    <location>
        <begin position="108"/>
        <end position="125"/>
    </location>
</feature>
<feature type="transmembrane region" description="Helical" evidence="1">
    <location>
        <begin position="60"/>
        <end position="87"/>
    </location>
</feature>
<feature type="transmembrane region" description="Helical" evidence="1">
    <location>
        <begin position="131"/>
        <end position="150"/>
    </location>
</feature>
<evidence type="ECO:0000313" key="3">
    <source>
        <dbReference type="Proteomes" id="UP000688137"/>
    </source>
</evidence>
<dbReference type="AlphaFoldDB" id="A0A8S1M5I0"/>
<dbReference type="Proteomes" id="UP000688137">
    <property type="component" value="Unassembled WGS sequence"/>
</dbReference>
<protein>
    <submittedName>
        <fullName evidence="2">Uncharacterized protein</fullName>
    </submittedName>
</protein>
<keyword evidence="1" id="KW-0812">Transmembrane</keyword>
<sequence>MLYNDEIYYSSEIHEDNSSTQSAYSCCIAFLCMLCGYVLLQTNSYIEGKSNPYYYQCTMTLPLTYFCGVAFLIAAAVRLIFLVVFCLQSQKQQPHSSLFHKKVKHSEVMIAMAFFFFGSFILMVKEQCYELTVALLFVLILTAFMILQICCYDMEDDEVICEEILDY</sequence>
<accession>A0A8S1M5I0</accession>
<proteinExistence type="predicted"/>
<reference evidence="2" key="1">
    <citation type="submission" date="2021-01" db="EMBL/GenBank/DDBJ databases">
        <authorList>
            <consortium name="Genoscope - CEA"/>
            <person name="William W."/>
        </authorList>
    </citation>
    <scope>NUCLEOTIDE SEQUENCE</scope>
</reference>
<evidence type="ECO:0000256" key="1">
    <source>
        <dbReference type="SAM" id="Phobius"/>
    </source>
</evidence>
<keyword evidence="1" id="KW-0472">Membrane</keyword>
<keyword evidence="3" id="KW-1185">Reference proteome</keyword>
<dbReference type="OMA" id="QTNSYIE"/>
<comment type="caution">
    <text evidence="2">The sequence shown here is derived from an EMBL/GenBank/DDBJ whole genome shotgun (WGS) entry which is preliminary data.</text>
</comment>